<dbReference type="EC" id="3.6.4.12" evidence="4"/>
<dbReference type="InterPro" id="IPR016194">
    <property type="entry name" value="SPOC-like_C_dom_sf"/>
</dbReference>
<dbReference type="Pfam" id="PF21762">
    <property type="entry name" value="DEDDh_C"/>
    <property type="match status" value="1"/>
</dbReference>
<keyword evidence="6" id="KW-0158">Chromosome</keyword>
<dbReference type="PROSITE" id="PS50234">
    <property type="entry name" value="VWFA"/>
    <property type="match status" value="1"/>
</dbReference>
<evidence type="ECO:0000256" key="2">
    <source>
        <dbReference type="ARBA" id="ARBA00004574"/>
    </source>
</evidence>
<dbReference type="GO" id="GO:0043564">
    <property type="term" value="C:Ku70:Ku80 complex"/>
    <property type="evidence" value="ECO:0007669"/>
    <property type="project" value="InterPro"/>
</dbReference>
<keyword evidence="8" id="KW-0227">DNA damage</keyword>
<evidence type="ECO:0000259" key="21">
    <source>
        <dbReference type="PROSITE" id="PS50234"/>
    </source>
</evidence>
<keyword evidence="15" id="KW-0234">DNA repair</keyword>
<dbReference type="AlphaFoldDB" id="A0A395NSM7"/>
<dbReference type="Pfam" id="PF02735">
    <property type="entry name" value="Ku"/>
    <property type="match status" value="1"/>
</dbReference>
<evidence type="ECO:0000256" key="19">
    <source>
        <dbReference type="ARBA" id="ARBA00047995"/>
    </source>
</evidence>
<dbReference type="Gene3D" id="1.25.40.240">
    <property type="entry name" value="Ku, C-terminal domain"/>
    <property type="match status" value="1"/>
</dbReference>
<dbReference type="SUPFAM" id="SSF53098">
    <property type="entry name" value="Ribonuclease H-like"/>
    <property type="match status" value="1"/>
</dbReference>
<dbReference type="Gene3D" id="3.40.50.410">
    <property type="entry name" value="von Willebrand factor, type A domain"/>
    <property type="match status" value="1"/>
</dbReference>
<dbReference type="Pfam" id="PF03731">
    <property type="entry name" value="Ku_N"/>
    <property type="match status" value="1"/>
</dbReference>
<name>A0A395NSM7_TRIAR</name>
<evidence type="ECO:0000313" key="23">
    <source>
        <dbReference type="Proteomes" id="UP000266272"/>
    </source>
</evidence>
<keyword evidence="9" id="KW-0378">Hydrolase</keyword>
<dbReference type="InterPro" id="IPR014893">
    <property type="entry name" value="Ku_PK_bind"/>
</dbReference>
<evidence type="ECO:0000256" key="20">
    <source>
        <dbReference type="SAM" id="MobiDB-lite"/>
    </source>
</evidence>
<dbReference type="InterPro" id="IPR036465">
    <property type="entry name" value="vWFA_dom_sf"/>
</dbReference>
<dbReference type="GO" id="GO:0000723">
    <property type="term" value="P:telomere maintenance"/>
    <property type="evidence" value="ECO:0007669"/>
    <property type="project" value="InterPro"/>
</dbReference>
<evidence type="ECO:0000256" key="15">
    <source>
        <dbReference type="ARBA" id="ARBA00023204"/>
    </source>
</evidence>
<dbReference type="Gene3D" id="1.10.1600.10">
    <property type="match status" value="1"/>
</dbReference>
<evidence type="ECO:0000256" key="10">
    <source>
        <dbReference type="ARBA" id="ARBA00022806"/>
    </source>
</evidence>
<dbReference type="InterPro" id="IPR036397">
    <property type="entry name" value="RNaseH_sf"/>
</dbReference>
<comment type="caution">
    <text evidence="22">The sequence shown here is derived from an EMBL/GenBank/DDBJ whole genome shotgun (WGS) entry which is preliminary data.</text>
</comment>
<dbReference type="GO" id="GO:0006303">
    <property type="term" value="P:double-strand break repair via nonhomologous end joining"/>
    <property type="evidence" value="ECO:0007669"/>
    <property type="project" value="InterPro"/>
</dbReference>
<dbReference type="STRING" id="490622.A0A395NSM7"/>
<comment type="catalytic activity">
    <reaction evidence="19">
        <text>ATP + H2O = ADP + phosphate + H(+)</text>
        <dbReference type="Rhea" id="RHEA:13065"/>
        <dbReference type="ChEBI" id="CHEBI:15377"/>
        <dbReference type="ChEBI" id="CHEBI:15378"/>
        <dbReference type="ChEBI" id="CHEBI:30616"/>
        <dbReference type="ChEBI" id="CHEBI:43474"/>
        <dbReference type="ChEBI" id="CHEBI:456216"/>
        <dbReference type="EC" id="3.6.4.12"/>
    </reaction>
</comment>
<comment type="subcellular location">
    <subcellularLocation>
        <location evidence="2">Chromosome</location>
        <location evidence="2">Telomere</location>
    </subcellularLocation>
    <subcellularLocation>
        <location evidence="1">Nucleus</location>
    </subcellularLocation>
</comment>
<dbReference type="SMART" id="SM00559">
    <property type="entry name" value="Ku78"/>
    <property type="match status" value="1"/>
</dbReference>
<dbReference type="GO" id="GO:0003690">
    <property type="term" value="F:double-stranded DNA binding"/>
    <property type="evidence" value="ECO:0007669"/>
    <property type="project" value="TreeGrafter"/>
</dbReference>
<keyword evidence="16" id="KW-0539">Nucleus</keyword>
<evidence type="ECO:0000256" key="8">
    <source>
        <dbReference type="ARBA" id="ARBA00022763"/>
    </source>
</evidence>
<dbReference type="EMBL" id="PXOA01000188">
    <property type="protein sequence ID" value="RFU78933.1"/>
    <property type="molecule type" value="Genomic_DNA"/>
</dbReference>
<organism evidence="22 23">
    <name type="scientific">Trichoderma arundinaceum</name>
    <dbReference type="NCBI Taxonomy" id="490622"/>
    <lineage>
        <taxon>Eukaryota</taxon>
        <taxon>Fungi</taxon>
        <taxon>Dikarya</taxon>
        <taxon>Ascomycota</taxon>
        <taxon>Pezizomycotina</taxon>
        <taxon>Sordariomycetes</taxon>
        <taxon>Hypocreomycetidae</taxon>
        <taxon>Hypocreales</taxon>
        <taxon>Hypocreaceae</taxon>
        <taxon>Trichoderma</taxon>
    </lineage>
</organism>
<dbReference type="OrthoDB" id="30826at2759"/>
<keyword evidence="12" id="KW-0779">Telomere</keyword>
<feature type="region of interest" description="Disordered" evidence="20">
    <location>
        <begin position="779"/>
        <end position="807"/>
    </location>
</feature>
<dbReference type="SUPFAM" id="SSF53300">
    <property type="entry name" value="vWA-like"/>
    <property type="match status" value="1"/>
</dbReference>
<dbReference type="GO" id="GO:0003684">
    <property type="term" value="F:damaged DNA binding"/>
    <property type="evidence" value="ECO:0007669"/>
    <property type="project" value="InterPro"/>
</dbReference>
<proteinExistence type="inferred from homology"/>
<evidence type="ECO:0000256" key="18">
    <source>
        <dbReference type="ARBA" id="ARBA00031847"/>
    </source>
</evidence>
<evidence type="ECO:0000256" key="12">
    <source>
        <dbReference type="ARBA" id="ARBA00022895"/>
    </source>
</evidence>
<evidence type="ECO:0000313" key="22">
    <source>
        <dbReference type="EMBL" id="RFU78933.1"/>
    </source>
</evidence>
<evidence type="ECO:0000256" key="14">
    <source>
        <dbReference type="ARBA" id="ARBA00023172"/>
    </source>
</evidence>
<dbReference type="InterPro" id="IPR012337">
    <property type="entry name" value="RNaseH-like_sf"/>
</dbReference>
<dbReference type="GO" id="GO:0005524">
    <property type="term" value="F:ATP binding"/>
    <property type="evidence" value="ECO:0007669"/>
    <property type="project" value="UniProtKB-KW"/>
</dbReference>
<reference evidence="22 23" key="1">
    <citation type="journal article" date="2018" name="PLoS Pathog.">
        <title>Evolution of structural diversity of trichothecenes, a family of toxins produced by plant pathogenic and entomopathogenic fungi.</title>
        <authorList>
            <person name="Proctor R.H."/>
            <person name="McCormick S.P."/>
            <person name="Kim H.S."/>
            <person name="Cardoza R.E."/>
            <person name="Stanley A.M."/>
            <person name="Lindo L."/>
            <person name="Kelly A."/>
            <person name="Brown D.W."/>
            <person name="Lee T."/>
            <person name="Vaughan M.M."/>
            <person name="Alexander N.J."/>
            <person name="Busman M."/>
            <person name="Gutierrez S."/>
        </authorList>
    </citation>
    <scope>NUCLEOTIDE SEQUENCE [LARGE SCALE GENOMIC DNA]</scope>
    <source>
        <strain evidence="22 23">IBT 40837</strain>
    </source>
</reference>
<evidence type="ECO:0000256" key="9">
    <source>
        <dbReference type="ARBA" id="ARBA00022801"/>
    </source>
</evidence>
<evidence type="ECO:0000256" key="13">
    <source>
        <dbReference type="ARBA" id="ARBA00023125"/>
    </source>
</evidence>
<evidence type="ECO:0000256" key="7">
    <source>
        <dbReference type="ARBA" id="ARBA00022741"/>
    </source>
</evidence>
<evidence type="ECO:0000256" key="3">
    <source>
        <dbReference type="ARBA" id="ARBA00007726"/>
    </source>
</evidence>
<sequence length="1258" mass="141378">MADKEATVFILDLGASMAATNGGRKESDLDWSMSYVWDKISNVVASNRKTLCVGVVGVRTDETNHTLKEDGYENISVLQPLGPMSMSSLKGLQSKIKPSRTADGDAISAIVIAVDMIDSYTKKNKWKRQIYLITDGHGEIDPDDIGDIAKKISDSNIELTVLGVDFDAPDYGFKEEDKPSTKKRNEETLKQLVDGCGKDARFASIVEAIDDMNEPRAKSVKPYKTYDGLLTLGDPKNAPAVMEIRVERYFKTHLARPPTASTVVVKEEQAGPSQAPDDEQMDGVELTAVKQARTYKVNDPDAPGGKRDVEFESLARGYEYGRTAVYISESDRNITSLLSQKSFKIIGFVPKEKYDVLLNLGETCVTIAAKYDEKSELAFSSLVWALSELDSYAVARLVIKDEKDPLMVLLMPHIEPEYVCLYDVPLPFAEDIRTYQFPPLDRVVTVSGQTITKHRLLPSDELSQAMSDYVDAMDLSNYGIDQDGEPAEYATIDEIYNPAIHRISNAIKQRAVHPEKPIPEIPPVLLRFAAPPTELVETVQAKIDALVRASEVKKVPPKAKGKRQREAVKPISGLDVDALLGEEKKGSISPENAIPDFKRALNSSEEVEQIADATKQMGTIVRSLVTDSFGDNKYSQAMECIGAMREELTNLEEPGLYNEFVRDLKKSLLSGALGGDRRDFWFKIRWAKLGLIDKNQSEVSTVTVQDVDEKEKPFVAFCSFPFQLQPTIFQGDDRQSLPIVIIMAGFDFASRLEKLKGLGVSVQYGDHVRDEELNERASINSEDEFPTGASLQQGGKDGSSYDAGHDGWNATVRPSTEKQRPLEQIEDSPAIVPLDCSTFIAGEPADKTIDFCSWRIVQTYPEHFIGKANKPRAQPFFDKILEGRVWDFFYLYNPEKPSAEPRLMVPTVQLEYFLRSINRELGTSLAIPGGENQDRFYMKFGQGGTPRPRYLERSRDQKVLNVESFPEFQQADEKSFKASPKAIQKNWIENWNKMVPRPSYKDRKKNTDRKAAQRKLDRERMLHESQEYLHLQGNGNRRDVVFLCVDVEAIEMPPNPISEIGIAILDVRELQGVQSGLSGQNWWQFVRAHHLRTKEYSGLVNHRFVHGCPGSFDFGISTFPEECELPEAIESILAHYTDEKRQIVFVGHDARQDIKYLSSIGFDVLSMSSYVEQLDTKEIHQAWKESEQGKSLRHVLSDLCIHSKHLHNAGNDAVFTLRALIGIAIEEIQEKEAKAKGEEYKPALWGVEEPVVERNEWV</sequence>
<dbReference type="FunFam" id="3.40.50.410:FF:000073">
    <property type="entry name" value="ATP-dependent DNA helicase II subunit 2"/>
    <property type="match status" value="1"/>
</dbReference>
<gene>
    <name evidence="22" type="ORF">TARUN_3287</name>
</gene>
<keyword evidence="23" id="KW-1185">Reference proteome</keyword>
<dbReference type="InterPro" id="IPR036494">
    <property type="entry name" value="Ku_C_sf"/>
</dbReference>
<evidence type="ECO:0000256" key="4">
    <source>
        <dbReference type="ARBA" id="ARBA00012551"/>
    </source>
</evidence>
<accession>A0A395NSM7</accession>
<dbReference type="SUPFAM" id="SSF101420">
    <property type="entry name" value="C-terminal domain of Ku80"/>
    <property type="match status" value="1"/>
</dbReference>
<dbReference type="SUPFAM" id="SSF100939">
    <property type="entry name" value="SPOC domain-like"/>
    <property type="match status" value="1"/>
</dbReference>
<keyword evidence="14" id="KW-0233">DNA recombination</keyword>
<dbReference type="GO" id="GO:0006310">
    <property type="term" value="P:DNA recombination"/>
    <property type="evidence" value="ECO:0007669"/>
    <property type="project" value="UniProtKB-KW"/>
</dbReference>
<dbReference type="PANTHER" id="PTHR12604:SF4">
    <property type="entry name" value="X-RAY REPAIR CROSS-COMPLEMENTING PROTEIN 5"/>
    <property type="match status" value="1"/>
</dbReference>
<dbReference type="PANTHER" id="PTHR12604">
    <property type="entry name" value="KU AUTOANTIGEN DNA HELICASE"/>
    <property type="match status" value="1"/>
</dbReference>
<keyword evidence="10 22" id="KW-0347">Helicase</keyword>
<dbReference type="InterPro" id="IPR006164">
    <property type="entry name" value="DNA_bd_Ku70/Ku80"/>
</dbReference>
<dbReference type="InterPro" id="IPR024193">
    <property type="entry name" value="Ku80"/>
</dbReference>
<keyword evidence="13" id="KW-0238">DNA-binding</keyword>
<keyword evidence="7" id="KW-0547">Nucleotide-binding</keyword>
<evidence type="ECO:0000256" key="1">
    <source>
        <dbReference type="ARBA" id="ARBA00004123"/>
    </source>
</evidence>
<dbReference type="GO" id="GO:0000781">
    <property type="term" value="C:chromosome, telomeric region"/>
    <property type="evidence" value="ECO:0007669"/>
    <property type="project" value="UniProtKB-SubCell"/>
</dbReference>
<evidence type="ECO:0000256" key="11">
    <source>
        <dbReference type="ARBA" id="ARBA00022840"/>
    </source>
</evidence>
<comment type="function">
    <text evidence="17">Single-stranded DNA-dependent ATP-dependent helicase. Involved in non-homologous end joining (NHEJ) DNA double strand break repair. DNA-binding is sequence-independent but has a high affinity to nicks in double-stranded DNA and to the ends of duplex DNA. Binds to naturally occurring chromosomal ends, and therefore provides chromosomal end protection. Required also for telomere recombination to repair telomeric ends in the absence of telomerase. KU70, of the KU70/KU80 heterodimer, binds to the stem loop of TLC1, the RNA component of telomerase. Involved in telomere maintenance. Interacts with telomeric repeats and subtelomeric sequences thereby controlling telomere length and protecting against subtelomeric rearrangement. Maintains telomeric chromatin, which is involved in silencing the expression of genes located at the telomere. Required for mating-type switching.</text>
</comment>
<dbReference type="InterPro" id="IPR002035">
    <property type="entry name" value="VWF_A"/>
</dbReference>
<protein>
    <recommendedName>
        <fullName evidence="5">ATP-dependent DNA helicase II subunit 2</fullName>
        <ecNumber evidence="4">3.6.4.12</ecNumber>
    </recommendedName>
    <alternativeName>
        <fullName evidence="18">ATP-dependent DNA helicase II subunit Ku80</fullName>
    </alternativeName>
</protein>
<keyword evidence="11" id="KW-0067">ATP-binding</keyword>
<evidence type="ECO:0000256" key="17">
    <source>
        <dbReference type="ARBA" id="ARBA00024890"/>
    </source>
</evidence>
<dbReference type="Gene3D" id="3.30.420.10">
    <property type="entry name" value="Ribonuclease H-like superfamily/Ribonuclease H"/>
    <property type="match status" value="1"/>
</dbReference>
<dbReference type="FunFam" id="1.10.1600.10:FF:000002">
    <property type="entry name" value="X-ray repair cross-complementing protein 5"/>
    <property type="match status" value="1"/>
</dbReference>
<dbReference type="CDD" id="cd00873">
    <property type="entry name" value="KU80"/>
    <property type="match status" value="1"/>
</dbReference>
<evidence type="ECO:0000256" key="16">
    <source>
        <dbReference type="ARBA" id="ARBA00023242"/>
    </source>
</evidence>
<dbReference type="Gene3D" id="2.40.290.10">
    <property type="match status" value="1"/>
</dbReference>
<dbReference type="InterPro" id="IPR048519">
    <property type="entry name" value="Gfd2/YDR514C-like_C"/>
</dbReference>
<feature type="domain" description="VWFA" evidence="21">
    <location>
        <begin position="6"/>
        <end position="220"/>
    </location>
</feature>
<evidence type="ECO:0000256" key="6">
    <source>
        <dbReference type="ARBA" id="ARBA00022454"/>
    </source>
</evidence>
<dbReference type="GO" id="GO:0003678">
    <property type="term" value="F:DNA helicase activity"/>
    <property type="evidence" value="ECO:0007669"/>
    <property type="project" value="UniProtKB-EC"/>
</dbReference>
<dbReference type="InterPro" id="IPR005161">
    <property type="entry name" value="Ku_N"/>
</dbReference>
<dbReference type="Pfam" id="PF08785">
    <property type="entry name" value="Ku_PK_bind"/>
    <property type="match status" value="1"/>
</dbReference>
<dbReference type="Proteomes" id="UP000266272">
    <property type="component" value="Unassembled WGS sequence"/>
</dbReference>
<dbReference type="GO" id="GO:0042162">
    <property type="term" value="F:telomeric DNA binding"/>
    <property type="evidence" value="ECO:0007669"/>
    <property type="project" value="InterPro"/>
</dbReference>
<comment type="similarity">
    <text evidence="3">Belongs to the ku80 family.</text>
</comment>
<evidence type="ECO:0000256" key="5">
    <source>
        <dbReference type="ARBA" id="ARBA00021792"/>
    </source>
</evidence>
<dbReference type="GO" id="GO:0016787">
    <property type="term" value="F:hydrolase activity"/>
    <property type="evidence" value="ECO:0007669"/>
    <property type="project" value="UniProtKB-KW"/>
</dbReference>